<evidence type="ECO:0000313" key="1">
    <source>
        <dbReference type="EMBL" id="TQS84744.1"/>
    </source>
</evidence>
<name>A0A8J8PIZ7_9ARCH</name>
<dbReference type="EMBL" id="LVVT01000001">
    <property type="protein sequence ID" value="TQS84744.1"/>
    <property type="molecule type" value="Genomic_DNA"/>
</dbReference>
<proteinExistence type="predicted"/>
<evidence type="ECO:0000313" key="2">
    <source>
        <dbReference type="Proteomes" id="UP000752814"/>
    </source>
</evidence>
<protein>
    <submittedName>
        <fullName evidence="1">Uncharacterized protein</fullName>
    </submittedName>
</protein>
<organism evidence="1 2">
    <name type="scientific">Candidatus Methanomassiliicoccus intestinalis</name>
    <dbReference type="NCBI Taxonomy" id="1406512"/>
    <lineage>
        <taxon>Archaea</taxon>
        <taxon>Methanobacteriati</taxon>
        <taxon>Thermoplasmatota</taxon>
        <taxon>Thermoplasmata</taxon>
        <taxon>Methanomassiliicoccales</taxon>
        <taxon>Methanomassiliicoccaceae</taxon>
        <taxon>Methanomassiliicoccus</taxon>
    </lineage>
</organism>
<dbReference type="Proteomes" id="UP000752814">
    <property type="component" value="Unassembled WGS sequence"/>
</dbReference>
<sequence>MFGPYLIGKVLCDCGELADLDEEVILRKKLLGKSVECRACRNRRIAEELEIDNENSESSDNFYSDC</sequence>
<accession>A0A8J8PIZ7</accession>
<dbReference type="AlphaFoldDB" id="A0A8J8PIZ7"/>
<gene>
    <name evidence="1" type="ORF">A3207_01550</name>
</gene>
<comment type="caution">
    <text evidence="1">The sequence shown here is derived from an EMBL/GenBank/DDBJ whole genome shotgun (WGS) entry which is preliminary data.</text>
</comment>
<reference evidence="1" key="1">
    <citation type="submission" date="2016-03" db="EMBL/GenBank/DDBJ databases">
        <authorList>
            <person name="Borrel G."/>
            <person name="Mccann A."/>
            <person name="O'Toole P.W."/>
        </authorList>
    </citation>
    <scope>NUCLEOTIDE SEQUENCE</scope>
    <source>
        <strain evidence="1">183</strain>
    </source>
</reference>